<organism evidence="5 6">
    <name type="scientific">Devosia soli</name>
    <dbReference type="NCBI Taxonomy" id="361041"/>
    <lineage>
        <taxon>Bacteria</taxon>
        <taxon>Pseudomonadati</taxon>
        <taxon>Pseudomonadota</taxon>
        <taxon>Alphaproteobacteria</taxon>
        <taxon>Hyphomicrobiales</taxon>
        <taxon>Devosiaceae</taxon>
        <taxon>Devosia</taxon>
    </lineage>
</organism>
<dbReference type="OrthoDB" id="9780854at2"/>
<evidence type="ECO:0000313" key="5">
    <source>
        <dbReference type="EMBL" id="KKB75935.1"/>
    </source>
</evidence>
<proteinExistence type="inferred from homology"/>
<dbReference type="PANTHER" id="PTHR41251">
    <property type="entry name" value="NON-HOMOLOGOUS END JOINING PROTEIN KU"/>
    <property type="match status" value="1"/>
</dbReference>
<accession>A0A0F5L149</accession>
<gene>
    <name evidence="2" type="primary">ku</name>
    <name evidence="5" type="ORF">VW35_19520</name>
</gene>
<dbReference type="GO" id="GO:0006310">
    <property type="term" value="P:DNA recombination"/>
    <property type="evidence" value="ECO:0007669"/>
    <property type="project" value="UniProtKB-KW"/>
</dbReference>
<dbReference type="Pfam" id="PF02735">
    <property type="entry name" value="Ku"/>
    <property type="match status" value="1"/>
</dbReference>
<keyword evidence="1 2" id="KW-0238">DNA-binding</keyword>
<dbReference type="InterPro" id="IPR006164">
    <property type="entry name" value="DNA_bd_Ku70/Ku80"/>
</dbReference>
<keyword evidence="5" id="KW-0378">Hydrolase</keyword>
<dbReference type="Gene3D" id="2.40.290.10">
    <property type="match status" value="1"/>
</dbReference>
<keyword evidence="2" id="KW-0234">DNA repair</keyword>
<keyword evidence="2" id="KW-0227">DNA damage</keyword>
<dbReference type="SMART" id="SM00559">
    <property type="entry name" value="Ku78"/>
    <property type="match status" value="1"/>
</dbReference>
<dbReference type="HAMAP" id="MF_01875">
    <property type="entry name" value="Prokaryotic_Ku"/>
    <property type="match status" value="1"/>
</dbReference>
<dbReference type="RefSeq" id="WP_046144752.1">
    <property type="nucleotide sequence ID" value="NZ_LAJG01000048.1"/>
</dbReference>
<evidence type="ECO:0000256" key="2">
    <source>
        <dbReference type="HAMAP-Rule" id="MF_01875"/>
    </source>
</evidence>
<dbReference type="AlphaFoldDB" id="A0A0F5L149"/>
<comment type="function">
    <text evidence="2">With LigD forms a non-homologous end joining (NHEJ) DNA repair enzyme, which repairs dsDNA breaks with reduced fidelity. Binds linear dsDNA with 5'- and 3'- overhangs but not closed circular dsDNA nor ssDNA. Recruits and stimulates the ligase activity of LigD.</text>
</comment>
<dbReference type="PIRSF" id="PIRSF006493">
    <property type="entry name" value="Prok_Ku"/>
    <property type="match status" value="1"/>
</dbReference>
<dbReference type="GO" id="GO:0004386">
    <property type="term" value="F:helicase activity"/>
    <property type="evidence" value="ECO:0007669"/>
    <property type="project" value="UniProtKB-KW"/>
</dbReference>
<comment type="caution">
    <text evidence="5">The sequence shown here is derived from an EMBL/GenBank/DDBJ whole genome shotgun (WGS) entry which is preliminary data.</text>
</comment>
<sequence>MTARAVWSGVIKIAEVVCPVKMYTAATTSDRIALHMVNRKTGNRLKRLYVDEKTDKPVEREDQVKGYETSEGHYVILEPEEITAAVPDSDKVLKVDSFITCSQIETTYFDRPYYLLPASDATEEAFILIREALREQKAAAIAHTVLFRRLRPVLIRAHKKGLIATTLNFDYEVRSSKQAFKSIPKRKIDPEMLQLAEHILKTKAGTFEPEKFEDRYEAALAELVKAKVEGRKVIPLRRPEVTKKNDLLEALRLSAEGKGDETNSERKPRQRKASASTKSKRTADKPAAPRRKAS</sequence>
<dbReference type="PANTHER" id="PTHR41251:SF1">
    <property type="entry name" value="NON-HOMOLOGOUS END JOINING PROTEIN KU"/>
    <property type="match status" value="1"/>
</dbReference>
<comment type="subunit">
    <text evidence="2">Homodimer. Interacts with LigD.</text>
</comment>
<feature type="domain" description="Ku" evidence="4">
    <location>
        <begin position="55"/>
        <end position="185"/>
    </location>
</feature>
<dbReference type="InterPro" id="IPR016194">
    <property type="entry name" value="SPOC-like_C_dom_sf"/>
</dbReference>
<dbReference type="GO" id="GO:0006303">
    <property type="term" value="P:double-strand break repair via nonhomologous end joining"/>
    <property type="evidence" value="ECO:0007669"/>
    <property type="project" value="UniProtKB-UniRule"/>
</dbReference>
<dbReference type="SUPFAM" id="SSF100939">
    <property type="entry name" value="SPOC domain-like"/>
    <property type="match status" value="1"/>
</dbReference>
<evidence type="ECO:0000256" key="1">
    <source>
        <dbReference type="ARBA" id="ARBA00023125"/>
    </source>
</evidence>
<dbReference type="Proteomes" id="UP000033514">
    <property type="component" value="Unassembled WGS sequence"/>
</dbReference>
<keyword evidence="5" id="KW-0067">ATP-binding</keyword>
<reference evidence="5 6" key="1">
    <citation type="submission" date="2015-03" db="EMBL/GenBank/DDBJ databases">
        <authorList>
            <person name="Hassan Y.I."/>
            <person name="Lepp D."/>
            <person name="Zhou T."/>
        </authorList>
    </citation>
    <scope>NUCLEOTIDE SEQUENCE [LARGE SCALE GENOMIC DNA]</scope>
    <source>
        <strain evidence="5 6">GH2-10</strain>
    </source>
</reference>
<dbReference type="InterPro" id="IPR009187">
    <property type="entry name" value="Prok_Ku"/>
</dbReference>
<dbReference type="PATRIC" id="fig|361041.3.peg.3321"/>
<evidence type="ECO:0000259" key="4">
    <source>
        <dbReference type="SMART" id="SM00559"/>
    </source>
</evidence>
<comment type="similarity">
    <text evidence="2">Belongs to the prokaryotic Ku family.</text>
</comment>
<evidence type="ECO:0000313" key="6">
    <source>
        <dbReference type="Proteomes" id="UP000033514"/>
    </source>
</evidence>
<dbReference type="STRING" id="361041.VW35_19520"/>
<dbReference type="EMBL" id="LAJG01000048">
    <property type="protein sequence ID" value="KKB75935.1"/>
    <property type="molecule type" value="Genomic_DNA"/>
</dbReference>
<feature type="region of interest" description="Disordered" evidence="3">
    <location>
        <begin position="250"/>
        <end position="294"/>
    </location>
</feature>
<keyword evidence="2" id="KW-0233">DNA recombination</keyword>
<dbReference type="GO" id="GO:0003690">
    <property type="term" value="F:double-stranded DNA binding"/>
    <property type="evidence" value="ECO:0007669"/>
    <property type="project" value="UniProtKB-UniRule"/>
</dbReference>
<keyword evidence="5" id="KW-0347">Helicase</keyword>
<keyword evidence="5" id="KW-0547">Nucleotide-binding</keyword>
<protein>
    <recommendedName>
        <fullName evidence="2">Non-homologous end joining protein Ku</fullName>
    </recommendedName>
</protein>
<evidence type="ECO:0000256" key="3">
    <source>
        <dbReference type="SAM" id="MobiDB-lite"/>
    </source>
</evidence>
<feature type="compositionally biased region" description="Basic and acidic residues" evidence="3">
    <location>
        <begin position="250"/>
        <end position="267"/>
    </location>
</feature>
<dbReference type="NCBIfam" id="TIGR02772">
    <property type="entry name" value="Ku_bact"/>
    <property type="match status" value="1"/>
</dbReference>
<keyword evidence="6" id="KW-1185">Reference proteome</keyword>
<name>A0A0F5L149_9HYPH</name>